<organism evidence="1 2">
    <name type="scientific">Papaver somniferum</name>
    <name type="common">Opium poppy</name>
    <dbReference type="NCBI Taxonomy" id="3469"/>
    <lineage>
        <taxon>Eukaryota</taxon>
        <taxon>Viridiplantae</taxon>
        <taxon>Streptophyta</taxon>
        <taxon>Embryophyta</taxon>
        <taxon>Tracheophyta</taxon>
        <taxon>Spermatophyta</taxon>
        <taxon>Magnoliopsida</taxon>
        <taxon>Ranunculales</taxon>
        <taxon>Papaveraceae</taxon>
        <taxon>Papaveroideae</taxon>
        <taxon>Papaver</taxon>
    </lineage>
</organism>
<dbReference type="Gramene" id="RZC57225">
    <property type="protein sequence ID" value="RZC57225"/>
    <property type="gene ID" value="C5167_004524"/>
</dbReference>
<gene>
    <name evidence="1" type="ORF">C5167_004524</name>
</gene>
<dbReference type="Proteomes" id="UP000316621">
    <property type="component" value="Chromosome 4"/>
</dbReference>
<accession>A0A4Y7JC59</accession>
<protein>
    <submittedName>
        <fullName evidence="1">Uncharacterized protein</fullName>
    </submittedName>
</protein>
<keyword evidence="2" id="KW-1185">Reference proteome</keyword>
<reference evidence="1 2" key="1">
    <citation type="journal article" date="2018" name="Science">
        <title>The opium poppy genome and morphinan production.</title>
        <authorList>
            <person name="Guo L."/>
            <person name="Winzer T."/>
            <person name="Yang X."/>
            <person name="Li Y."/>
            <person name="Ning Z."/>
            <person name="He Z."/>
            <person name="Teodor R."/>
            <person name="Lu Y."/>
            <person name="Bowser T.A."/>
            <person name="Graham I.A."/>
            <person name="Ye K."/>
        </authorList>
    </citation>
    <scope>NUCLEOTIDE SEQUENCE [LARGE SCALE GENOMIC DNA]</scope>
    <source>
        <strain evidence="2">cv. HN1</strain>
        <tissue evidence="1">Leaves</tissue>
    </source>
</reference>
<sequence>MTIILGGKSIGNYIEENMHSWIFVQHCSFMYKIEKNYVQAISTKLNRWIGSMFGFVVCMIKCREIS</sequence>
<dbReference type="AlphaFoldDB" id="A0A4Y7JC59"/>
<evidence type="ECO:0000313" key="2">
    <source>
        <dbReference type="Proteomes" id="UP000316621"/>
    </source>
</evidence>
<proteinExistence type="predicted"/>
<evidence type="ECO:0000313" key="1">
    <source>
        <dbReference type="EMBL" id="RZC57225.1"/>
    </source>
</evidence>
<name>A0A4Y7JC59_PAPSO</name>
<dbReference type="EMBL" id="CM010718">
    <property type="protein sequence ID" value="RZC57225.1"/>
    <property type="molecule type" value="Genomic_DNA"/>
</dbReference>